<gene>
    <name evidence="1" type="primary">Rpn2</name>
    <name evidence="1" type="ORF">SNAT2548_LOCUS3784</name>
</gene>
<dbReference type="EMBL" id="CAJNDS010000231">
    <property type="protein sequence ID" value="CAE7031419.1"/>
    <property type="molecule type" value="Genomic_DNA"/>
</dbReference>
<dbReference type="InterPro" id="IPR027417">
    <property type="entry name" value="P-loop_NTPase"/>
</dbReference>
<keyword evidence="2" id="KW-1185">Reference proteome</keyword>
<reference evidence="1" key="1">
    <citation type="submission" date="2021-02" db="EMBL/GenBank/DDBJ databases">
        <authorList>
            <person name="Dougan E. K."/>
            <person name="Rhodes N."/>
            <person name="Thang M."/>
            <person name="Chan C."/>
        </authorList>
    </citation>
    <scope>NUCLEOTIDE SEQUENCE</scope>
</reference>
<evidence type="ECO:0000313" key="1">
    <source>
        <dbReference type="EMBL" id="CAE7031419.1"/>
    </source>
</evidence>
<comment type="caution">
    <text evidence="1">The sequence shown here is derived from an EMBL/GenBank/DDBJ whole genome shotgun (WGS) entry which is preliminary data.</text>
</comment>
<evidence type="ECO:0000313" key="2">
    <source>
        <dbReference type="Proteomes" id="UP000604046"/>
    </source>
</evidence>
<dbReference type="AlphaFoldDB" id="A0A812IDH9"/>
<accession>A0A812IDH9</accession>
<protein>
    <submittedName>
        <fullName evidence="1">Rpn2 protein</fullName>
    </submittedName>
</protein>
<sequence>MASGGLGRSRMFISHPSMFTSASPEARLCDVRARAAPRSGRESHEVWHNPDGCYGYNPHVRYAAAVALGIACAGTALLEGRSICRSSSWHYQHFSTPSDEGRRELHNLRGCVPLQVSIIMTQPRRISAIGVADRIASEMATGRLGQ</sequence>
<dbReference type="Gene3D" id="3.40.50.300">
    <property type="entry name" value="P-loop containing nucleotide triphosphate hydrolases"/>
    <property type="match status" value="1"/>
</dbReference>
<name>A0A812IDH9_9DINO</name>
<dbReference type="Proteomes" id="UP000604046">
    <property type="component" value="Unassembled WGS sequence"/>
</dbReference>
<organism evidence="1 2">
    <name type="scientific">Symbiodinium natans</name>
    <dbReference type="NCBI Taxonomy" id="878477"/>
    <lineage>
        <taxon>Eukaryota</taxon>
        <taxon>Sar</taxon>
        <taxon>Alveolata</taxon>
        <taxon>Dinophyceae</taxon>
        <taxon>Suessiales</taxon>
        <taxon>Symbiodiniaceae</taxon>
        <taxon>Symbiodinium</taxon>
    </lineage>
</organism>
<proteinExistence type="predicted"/>